<accession>A0A0M3HZ29</accession>
<dbReference type="GO" id="GO:0005783">
    <property type="term" value="C:endoplasmic reticulum"/>
    <property type="evidence" value="ECO:0007669"/>
    <property type="project" value="TreeGrafter"/>
</dbReference>
<keyword evidence="1" id="KW-0472">Membrane</keyword>
<feature type="transmembrane region" description="Helical" evidence="1">
    <location>
        <begin position="441"/>
        <end position="462"/>
    </location>
</feature>
<dbReference type="PANTHER" id="PTHR13906">
    <property type="entry name" value="PORCUPINE"/>
    <property type="match status" value="1"/>
</dbReference>
<keyword evidence="1" id="KW-0812">Transmembrane</keyword>
<feature type="transmembrane region" description="Helical" evidence="1">
    <location>
        <begin position="338"/>
        <end position="367"/>
    </location>
</feature>
<feature type="transmembrane region" description="Helical" evidence="1">
    <location>
        <begin position="135"/>
        <end position="153"/>
    </location>
</feature>
<reference evidence="3" key="1">
    <citation type="submission" date="2017-02" db="UniProtKB">
        <authorList>
            <consortium name="WormBaseParasite"/>
        </authorList>
    </citation>
    <scope>IDENTIFICATION</scope>
</reference>
<name>A0A0M3HZ29_ASCLU</name>
<evidence type="ECO:0000256" key="1">
    <source>
        <dbReference type="SAM" id="Phobius"/>
    </source>
</evidence>
<evidence type="ECO:0000313" key="3">
    <source>
        <dbReference type="WBParaSite" id="ALUE_0000887201-mRNA-1"/>
    </source>
</evidence>
<feature type="transmembrane region" description="Helical" evidence="1">
    <location>
        <begin position="301"/>
        <end position="323"/>
    </location>
</feature>
<dbReference type="GO" id="GO:0061355">
    <property type="term" value="P:Wnt protein secretion"/>
    <property type="evidence" value="ECO:0007669"/>
    <property type="project" value="TreeGrafter"/>
</dbReference>
<protein>
    <submittedName>
        <fullName evidence="3">Protein-serine/threonine phosphatase</fullName>
    </submittedName>
</protein>
<dbReference type="GO" id="GO:0017147">
    <property type="term" value="F:Wnt-protein binding"/>
    <property type="evidence" value="ECO:0007669"/>
    <property type="project" value="TreeGrafter"/>
</dbReference>
<sequence length="572" mass="64846">MIMKQPPLRRLSSSDYTDEIVRNSSLIAYLLTVPWHSELMDVDQWYLEEDDVYYISDQHDYPQFVTLQSERPQWLMCTMGVAQSLQYLLVKLIAFALLKRLLVAVCNSGKLNPQLLNICMAICGMYMLWAHNETLAHVVAFVVVLLPVVYFGSFLTHRSGFIAISFGIGCLLLWQYILSAERYMSMRGTLMVIVMKVTSLCFDIVDEGVYDNSALPTLLGYLFDPCTVLFGPWISLRQYDESLKKKPFKEEVMSQLYAMLLIVVSLIFVVYSSCIIELIFPISGFWHSFGVAQSFRFSHYFMCWLSVGSAIASGAMNGMLTIYSTHAPFCLEEVMSQLYAMLLIVVSLIFVVYSSCIIELIFPISGFWHSFGVAQSFRFSHYFMCWLSVGSAIASGAMNGMLTDCISIEWPRSLVDVVVSWSIPMHRFLQKYVFTEMRRYGAASAIFVTYAVSSLLHVSSVLNICCCFFIRNTHDEIISGIRSKLSARFSACIGARKCRHDCAHIRKEVLPSCPPDCTINISVTEINELRIRSKLSARFSACIGARKCRHDCAHIRKEVLPSCPPDCTINLI</sequence>
<evidence type="ECO:0000313" key="2">
    <source>
        <dbReference type="Proteomes" id="UP000036681"/>
    </source>
</evidence>
<feature type="transmembrane region" description="Helical" evidence="1">
    <location>
        <begin position="256"/>
        <end position="280"/>
    </location>
</feature>
<feature type="transmembrane region" description="Helical" evidence="1">
    <location>
        <begin position="379"/>
        <end position="398"/>
    </location>
</feature>
<organism evidence="2 3">
    <name type="scientific">Ascaris lumbricoides</name>
    <name type="common">Giant roundworm</name>
    <dbReference type="NCBI Taxonomy" id="6252"/>
    <lineage>
        <taxon>Eukaryota</taxon>
        <taxon>Metazoa</taxon>
        <taxon>Ecdysozoa</taxon>
        <taxon>Nematoda</taxon>
        <taxon>Chromadorea</taxon>
        <taxon>Rhabditida</taxon>
        <taxon>Spirurina</taxon>
        <taxon>Ascaridomorpha</taxon>
        <taxon>Ascaridoidea</taxon>
        <taxon>Ascarididae</taxon>
        <taxon>Ascaris</taxon>
    </lineage>
</organism>
<dbReference type="InterPro" id="IPR049941">
    <property type="entry name" value="LPLAT_7/PORCN-like"/>
</dbReference>
<dbReference type="GO" id="GO:1990698">
    <property type="term" value="F:palmitoleoyltransferase activity"/>
    <property type="evidence" value="ECO:0007669"/>
    <property type="project" value="TreeGrafter"/>
</dbReference>
<dbReference type="PANTHER" id="PTHR13906:SF12">
    <property type="entry name" value="PROTEIN-SERINE O-PALMITOLEOYLTRANSFERASE PORCUPINE"/>
    <property type="match status" value="1"/>
</dbReference>
<feature type="transmembrane region" description="Helical" evidence="1">
    <location>
        <begin position="160"/>
        <end position="178"/>
    </location>
</feature>
<dbReference type="GO" id="GO:0016020">
    <property type="term" value="C:membrane"/>
    <property type="evidence" value="ECO:0007669"/>
    <property type="project" value="TreeGrafter"/>
</dbReference>
<dbReference type="GO" id="GO:0030258">
    <property type="term" value="P:lipid modification"/>
    <property type="evidence" value="ECO:0007669"/>
    <property type="project" value="TreeGrafter"/>
</dbReference>
<keyword evidence="1" id="KW-1133">Transmembrane helix</keyword>
<dbReference type="Proteomes" id="UP000036681">
    <property type="component" value="Unplaced"/>
</dbReference>
<dbReference type="WBParaSite" id="ALUE_0000887201-mRNA-1">
    <property type="protein sequence ID" value="ALUE_0000887201-mRNA-1"/>
    <property type="gene ID" value="ALUE_0000887201"/>
</dbReference>
<keyword evidence="2" id="KW-1185">Reference proteome</keyword>
<proteinExistence type="predicted"/>
<dbReference type="AlphaFoldDB" id="A0A0M3HZ29"/>